<dbReference type="Gene3D" id="2.60.120.260">
    <property type="entry name" value="Galactose-binding domain-like"/>
    <property type="match status" value="1"/>
</dbReference>
<dbReference type="NCBIfam" id="NF038128">
    <property type="entry name" value="choice_anch_J"/>
    <property type="match status" value="1"/>
</dbReference>
<dbReference type="EMBL" id="LJUO01000134">
    <property type="protein sequence ID" value="KPK69248.1"/>
    <property type="molecule type" value="Genomic_DNA"/>
</dbReference>
<evidence type="ECO:0000313" key="2">
    <source>
        <dbReference type="Proteomes" id="UP000051096"/>
    </source>
</evidence>
<sequence>MGFKGIVTVLTAITIAIVCSLHGEALQRHDHGATPLVTLDGTVLPDSIWNTSAVVLDTHLVVPTPQYYYPKGLEVGQYFKGAADDTIRIVAVYARSFSGDTLKLTMLTDTTTSAFGQAYFRSDVIYTYPGSSHCPVVLGNVDGDDRTDIVFRRPGAFWNDKVIMWIEWDETSSTWSAQDSITITGKDILDMVIGDADNDGIANEIICATHRWDIIRMVWTEAGWDTTIIPLYDARSYGVAIGDARPDIPGNEIYVAGHDYPESRLWMVRWTGSNWYHEVMCDFAWPGSNMIEEAADVDVGDVDPLHPGNEVAVTHTHGGGSLPYTMHYQLSLFHWDDDAWAYRTWHWPDYYGMGGDRIVIGDVLPENPGQELIVTQDYVHNDSKIFWLAPNGSAFMRSFFFYDYAYYVTIGDVNKYRDVSEEYLIASTQGILAVQAHDFVDDVGTYYYRMNQPTSTEKTPDAIMAVIFNAGSQPQSDFTVGYCLKNNPLSGTVTYTNTILPSDTGYVTLPVTFDFLGMDTLYVYTDLTGDAYSGNDTVAMHVEVFDDSTEAASGFNHRIFPPVNGTTEPYDWQAIILSEGKNMNWYRYPHPQYPPGPALEGYAGARFECYGKPAFRVARLRTHKFNTGDTPRRVFTTFYIYNASWQMSVYLCSLYVEYSHDDITYHHVWATTLPLFGWHRYEVELGDFPAHTDMYVGITASSGGGGPDWFIDSVRVWTSYPVRQDAAMINAYALPRPVIVNDTFNVFATIKNYGRDHLTSTPVFYTFGDADTVWETWSGFLEHDETALYSFVTPYSRGDARWETLYVGTHMPLDERPGNDTWYRSFEICDSVLLPPYTKDFDEEWENSVEPPYDGWKIIDGGTQSPPYVDRNDWHRYADSSYTPPRTIACINYFPYETHDDWLVSPRFDCTREGTYLLTYWHYYRDWSPSSPDSGRVLVSTDDGVTWTTIASYSNYCYPGFDESHNISEVVKGHAKVKIAFNYVATQEDYWHIDDFMLEYKLDTIPPAAPHVIYAQKSGANVVLRWNKVTTDVQGNDEIVTHYAVYRNTIPDYMPDVLDSIGVVGHPGTTFTDVGVLTSAEDYYYLVTAVDDCDNRSARSNMGYKFNKSLIENAATTDKNWLSLPWNSNYATVSDFTDDVSLVGDPLSKITNLKGDQLYESWLWDSDFMEWYGVNFAIVSGVAYEIVTMRDTFVVLVGCNDPDGDIVLNENAGTTDKNWVSIPYNGVYSAVSDITGEYSPAGDPLTKITRLRDDQLYESWFWDTDFMEWYGVDFAIDPGAGYEFVTIADTTWNPTEYSGEEQLFRASRGSGVDVRLGSAVSSDRKPLWQIADGIWQRTPHALRHTQRTASSVERSASGVERPAISHIVRGHLALDGCEDVVFTAYRPDTPCDVLTENMVGSGRIIQDGRIAIWFDVGNFAHAWCDSEEILVIIEAVADKAAYFTVVRAGLDAMVDIQELEIKPLARLPEPVYGNDVHWST</sequence>
<dbReference type="Gene3D" id="2.60.40.10">
    <property type="entry name" value="Immunoglobulins"/>
    <property type="match status" value="1"/>
</dbReference>
<accession>A0A0S8G928</accession>
<evidence type="ECO:0000313" key="1">
    <source>
        <dbReference type="EMBL" id="KPK69248.1"/>
    </source>
</evidence>
<name>A0A0S8G928_UNCW3</name>
<comment type="caution">
    <text evidence="1">The sequence shown here is derived from an EMBL/GenBank/DDBJ whole genome shotgun (WGS) entry which is preliminary data.</text>
</comment>
<protein>
    <submittedName>
        <fullName evidence="1">Uncharacterized protein</fullName>
    </submittedName>
</protein>
<reference evidence="1 2" key="1">
    <citation type="journal article" date="2015" name="Microbiome">
        <title>Genomic resolution of linkages in carbon, nitrogen, and sulfur cycling among widespread estuary sediment bacteria.</title>
        <authorList>
            <person name="Baker B.J."/>
            <person name="Lazar C.S."/>
            <person name="Teske A.P."/>
            <person name="Dick G.J."/>
        </authorList>
    </citation>
    <scope>NUCLEOTIDE SEQUENCE [LARGE SCALE GENOMIC DNA]</scope>
    <source>
        <strain evidence="1">SM23_60</strain>
    </source>
</reference>
<organism evidence="1 2">
    <name type="scientific">candidate division WOR_3 bacterium SM23_60</name>
    <dbReference type="NCBI Taxonomy" id="1703780"/>
    <lineage>
        <taxon>Bacteria</taxon>
        <taxon>Bacteria division WOR-3</taxon>
    </lineage>
</organism>
<gene>
    <name evidence="1" type="ORF">AMJ87_10795</name>
</gene>
<dbReference type="InterPro" id="IPR013783">
    <property type="entry name" value="Ig-like_fold"/>
</dbReference>
<feature type="non-terminal residue" evidence="1">
    <location>
        <position position="1480"/>
    </location>
</feature>
<dbReference type="Proteomes" id="UP000051096">
    <property type="component" value="Unassembled WGS sequence"/>
</dbReference>
<proteinExistence type="predicted"/>